<gene>
    <name evidence="6" type="ORF">SAMN05421877_102224</name>
</gene>
<dbReference type="PANTHER" id="PTHR42978">
    <property type="entry name" value="QUORUM-QUENCHING LACTONASE YTNP-RELATED-RELATED"/>
    <property type="match status" value="1"/>
</dbReference>
<protein>
    <submittedName>
        <fullName evidence="6">Metallo-beta-lactamase superfamily protein</fullName>
    </submittedName>
</protein>
<dbReference type="InterPro" id="IPR036866">
    <property type="entry name" value="RibonucZ/Hydroxyglut_hydro"/>
</dbReference>
<comment type="similarity">
    <text evidence="1">Belongs to the metallo-beta-lactamase superfamily.</text>
</comment>
<organism evidence="6 7">
    <name type="scientific">Sphingobacterium lactis</name>
    <dbReference type="NCBI Taxonomy" id="797291"/>
    <lineage>
        <taxon>Bacteria</taxon>
        <taxon>Pseudomonadati</taxon>
        <taxon>Bacteroidota</taxon>
        <taxon>Sphingobacteriia</taxon>
        <taxon>Sphingobacteriales</taxon>
        <taxon>Sphingobacteriaceae</taxon>
        <taxon>Sphingobacterium</taxon>
    </lineage>
</organism>
<dbReference type="Gene3D" id="3.60.15.10">
    <property type="entry name" value="Ribonuclease Z/Hydroxyacylglutathione hydrolase-like"/>
    <property type="match status" value="1"/>
</dbReference>
<evidence type="ECO:0000313" key="6">
    <source>
        <dbReference type="EMBL" id="SEF71880.1"/>
    </source>
</evidence>
<keyword evidence="7" id="KW-1185">Reference proteome</keyword>
<dbReference type="InterPro" id="IPR051013">
    <property type="entry name" value="MBL_superfamily_lactonases"/>
</dbReference>
<keyword evidence="4" id="KW-0862">Zinc</keyword>
<dbReference type="InterPro" id="IPR001279">
    <property type="entry name" value="Metallo-B-lactamas"/>
</dbReference>
<evidence type="ECO:0000256" key="3">
    <source>
        <dbReference type="ARBA" id="ARBA00022801"/>
    </source>
</evidence>
<keyword evidence="2" id="KW-0479">Metal-binding</keyword>
<proteinExistence type="inferred from homology"/>
<sequence>MTEIYHLNCVKIVSPYADNVCGHCLLLKQNDRMALIDTGIGVLDSQQPEERIGHELIKITGYRFDENQTAVRQIEGLGLNSEQITDCIISHLDNDHIGGLPDFPHVTVHVGKEEYENYMSGNPRYLKIPLQHNPTIKTYGKSDKLWFGFEAREVITALDTEILLIPLPGHTLGHCGVAIKNGDGWLFYVADAYYLREELSNIDHPVHELAEMRADDNKMRIDTLEKIRELMQAHPEIEIFGYHDIREFERFKVTESNNIKR</sequence>
<name>A0A1H5UA21_9SPHI</name>
<evidence type="ECO:0000259" key="5">
    <source>
        <dbReference type="SMART" id="SM00849"/>
    </source>
</evidence>
<keyword evidence="3" id="KW-0378">Hydrolase</keyword>
<dbReference type="GO" id="GO:0046872">
    <property type="term" value="F:metal ion binding"/>
    <property type="evidence" value="ECO:0007669"/>
    <property type="project" value="UniProtKB-KW"/>
</dbReference>
<dbReference type="PANTHER" id="PTHR42978:SF3">
    <property type="entry name" value="BLR3078 PROTEIN"/>
    <property type="match status" value="1"/>
</dbReference>
<accession>A0A1H5UA21</accession>
<dbReference type="Proteomes" id="UP000236731">
    <property type="component" value="Unassembled WGS sequence"/>
</dbReference>
<dbReference type="CDD" id="cd07742">
    <property type="entry name" value="metallo-hydrolase-like_MBL-fold"/>
    <property type="match status" value="1"/>
</dbReference>
<reference evidence="7" key="1">
    <citation type="submission" date="2016-10" db="EMBL/GenBank/DDBJ databases">
        <authorList>
            <person name="Varghese N."/>
            <person name="Submissions S."/>
        </authorList>
    </citation>
    <scope>NUCLEOTIDE SEQUENCE [LARGE SCALE GENOMIC DNA]</scope>
    <source>
        <strain evidence="7">DSM 22361</strain>
    </source>
</reference>
<dbReference type="SMART" id="SM00849">
    <property type="entry name" value="Lactamase_B"/>
    <property type="match status" value="1"/>
</dbReference>
<dbReference type="SUPFAM" id="SSF56281">
    <property type="entry name" value="Metallo-hydrolase/oxidoreductase"/>
    <property type="match status" value="1"/>
</dbReference>
<evidence type="ECO:0000256" key="2">
    <source>
        <dbReference type="ARBA" id="ARBA00022723"/>
    </source>
</evidence>
<evidence type="ECO:0000313" key="7">
    <source>
        <dbReference type="Proteomes" id="UP000236731"/>
    </source>
</evidence>
<dbReference type="GO" id="GO:0016787">
    <property type="term" value="F:hydrolase activity"/>
    <property type="evidence" value="ECO:0007669"/>
    <property type="project" value="UniProtKB-KW"/>
</dbReference>
<dbReference type="OrthoDB" id="9802248at2"/>
<dbReference type="EMBL" id="FNUT01000002">
    <property type="protein sequence ID" value="SEF71880.1"/>
    <property type="molecule type" value="Genomic_DNA"/>
</dbReference>
<feature type="domain" description="Metallo-beta-lactamase" evidence="5">
    <location>
        <begin position="21"/>
        <end position="234"/>
    </location>
</feature>
<dbReference type="AlphaFoldDB" id="A0A1H5UA21"/>
<dbReference type="RefSeq" id="WP_103905244.1">
    <property type="nucleotide sequence ID" value="NZ_CP049246.1"/>
</dbReference>
<evidence type="ECO:0000256" key="4">
    <source>
        <dbReference type="ARBA" id="ARBA00022833"/>
    </source>
</evidence>
<evidence type="ECO:0000256" key="1">
    <source>
        <dbReference type="ARBA" id="ARBA00007749"/>
    </source>
</evidence>
<dbReference type="Pfam" id="PF00753">
    <property type="entry name" value="Lactamase_B"/>
    <property type="match status" value="1"/>
</dbReference>